<evidence type="ECO:0000256" key="2">
    <source>
        <dbReference type="SAM" id="Phobius"/>
    </source>
</evidence>
<accession>A0ABW4FB05</accession>
<dbReference type="PANTHER" id="PTHR43611">
    <property type="entry name" value="ALPHA-D-GLUCOSE 1-PHOSPHATE PHOSPHATASE"/>
    <property type="match status" value="1"/>
</dbReference>
<feature type="region of interest" description="Disordered" evidence="1">
    <location>
        <begin position="1"/>
        <end position="25"/>
    </location>
</feature>
<dbReference type="RefSeq" id="WP_344723408.1">
    <property type="nucleotide sequence ID" value="NZ_BAAAUS010000020.1"/>
</dbReference>
<dbReference type="Pfam" id="PF00702">
    <property type="entry name" value="Hydrolase"/>
    <property type="match status" value="1"/>
</dbReference>
<comment type="caution">
    <text evidence="3">The sequence shown here is derived from an EMBL/GenBank/DDBJ whole genome shotgun (WGS) entry which is preliminary data.</text>
</comment>
<feature type="transmembrane region" description="Helical" evidence="2">
    <location>
        <begin position="35"/>
        <end position="54"/>
    </location>
</feature>
<dbReference type="InterPro" id="IPR036412">
    <property type="entry name" value="HAD-like_sf"/>
</dbReference>
<name>A0ABW4FB05_9PSEU</name>
<evidence type="ECO:0000313" key="3">
    <source>
        <dbReference type="EMBL" id="MFD1524614.1"/>
    </source>
</evidence>
<keyword evidence="3" id="KW-0378">Hydrolase</keyword>
<dbReference type="InterPro" id="IPR006439">
    <property type="entry name" value="HAD-SF_hydro_IA"/>
</dbReference>
<keyword evidence="2" id="KW-1133">Transmembrane helix</keyword>
<keyword evidence="2" id="KW-0472">Membrane</keyword>
<evidence type="ECO:0000256" key="1">
    <source>
        <dbReference type="SAM" id="MobiDB-lite"/>
    </source>
</evidence>
<dbReference type="PRINTS" id="PR00413">
    <property type="entry name" value="HADHALOGNASE"/>
</dbReference>
<dbReference type="InterPro" id="IPR023214">
    <property type="entry name" value="HAD_sf"/>
</dbReference>
<dbReference type="SUPFAM" id="SSF56784">
    <property type="entry name" value="HAD-like"/>
    <property type="match status" value="1"/>
</dbReference>
<dbReference type="EMBL" id="JBHUCO010000094">
    <property type="protein sequence ID" value="MFD1524614.1"/>
    <property type="molecule type" value="Genomic_DNA"/>
</dbReference>
<sequence length="246" mass="27071">MTKRFDGPAETRIPVTSAPDAPLARRRHALRRTRGASVSTLVLDVGGVVIPTLFETVTRRGLPSGPFSTSAAPDPEYPLVENGQLAERDYWDRLAERRPDLDIGALWRSCSVVRAEMTGLVERIDGRVRLAAFTNDMAHWFGSDWEVKFPIMRWFDTIVEAAALGVFKPEPEAFRMAADALGEDPRRCLFVDDLAANLGGAAAVGMRTELFDVRDPAGSMDRIAAALALPPLQRPRRVFALSQVQG</sequence>
<proteinExistence type="predicted"/>
<dbReference type="Gene3D" id="3.40.50.1000">
    <property type="entry name" value="HAD superfamily/HAD-like"/>
    <property type="match status" value="1"/>
</dbReference>
<dbReference type="NCBIfam" id="TIGR01509">
    <property type="entry name" value="HAD-SF-IA-v3"/>
    <property type="match status" value="1"/>
</dbReference>
<reference evidence="4" key="1">
    <citation type="journal article" date="2019" name="Int. J. Syst. Evol. Microbiol.">
        <title>The Global Catalogue of Microorganisms (GCM) 10K type strain sequencing project: providing services to taxonomists for standard genome sequencing and annotation.</title>
        <authorList>
            <consortium name="The Broad Institute Genomics Platform"/>
            <consortium name="The Broad Institute Genome Sequencing Center for Infectious Disease"/>
            <person name="Wu L."/>
            <person name="Ma J."/>
        </authorList>
    </citation>
    <scope>NUCLEOTIDE SEQUENCE [LARGE SCALE GENOMIC DNA]</scope>
    <source>
        <strain evidence="4">CCM 7043</strain>
    </source>
</reference>
<evidence type="ECO:0000313" key="4">
    <source>
        <dbReference type="Proteomes" id="UP001597114"/>
    </source>
</evidence>
<protein>
    <submittedName>
        <fullName evidence="3">HAD-IA family hydrolase</fullName>
    </submittedName>
</protein>
<keyword evidence="2" id="KW-0812">Transmembrane</keyword>
<dbReference type="Proteomes" id="UP001597114">
    <property type="component" value="Unassembled WGS sequence"/>
</dbReference>
<keyword evidence="4" id="KW-1185">Reference proteome</keyword>
<dbReference type="GO" id="GO:0016787">
    <property type="term" value="F:hydrolase activity"/>
    <property type="evidence" value="ECO:0007669"/>
    <property type="project" value="UniProtKB-KW"/>
</dbReference>
<gene>
    <name evidence="3" type="ORF">ACFSJD_44530</name>
</gene>
<organism evidence="3 4">
    <name type="scientific">Pseudonocardia yunnanensis</name>
    <dbReference type="NCBI Taxonomy" id="58107"/>
    <lineage>
        <taxon>Bacteria</taxon>
        <taxon>Bacillati</taxon>
        <taxon>Actinomycetota</taxon>
        <taxon>Actinomycetes</taxon>
        <taxon>Pseudonocardiales</taxon>
        <taxon>Pseudonocardiaceae</taxon>
        <taxon>Pseudonocardia</taxon>
    </lineage>
</organism>
<dbReference type="PANTHER" id="PTHR43611:SF3">
    <property type="entry name" value="FLAVIN MONONUCLEOTIDE HYDROLASE 1, CHLOROPLATIC"/>
    <property type="match status" value="1"/>
</dbReference>